<evidence type="ECO:0000259" key="5">
    <source>
        <dbReference type="PROSITE" id="PS50011"/>
    </source>
</evidence>
<keyword evidence="2" id="KW-0547">Nucleotide-binding</keyword>
<dbReference type="GO" id="GO:0004674">
    <property type="term" value="F:protein serine/threonine kinase activity"/>
    <property type="evidence" value="ECO:0007669"/>
    <property type="project" value="TreeGrafter"/>
</dbReference>
<evidence type="ECO:0000256" key="4">
    <source>
        <dbReference type="ARBA" id="ARBA00022840"/>
    </source>
</evidence>
<accession>A0A7H0HBC4</accession>
<dbReference type="PANTHER" id="PTHR43289:SF6">
    <property type="entry name" value="SERINE_THREONINE-PROTEIN KINASE NEKL-3"/>
    <property type="match status" value="1"/>
</dbReference>
<gene>
    <name evidence="6" type="ORF">H9L24_11925</name>
</gene>
<dbReference type="InterPro" id="IPR008271">
    <property type="entry name" value="Ser/Thr_kinase_AS"/>
</dbReference>
<reference evidence="6 7" key="1">
    <citation type="submission" date="2020-08" db="EMBL/GenBank/DDBJ databases">
        <title>Genome sequence of Acidovorax monticola KACC 19171T.</title>
        <authorList>
            <person name="Hyun D.-W."/>
            <person name="Bae J.-W."/>
        </authorList>
    </citation>
    <scope>NUCLEOTIDE SEQUENCE [LARGE SCALE GENOMIC DNA]</scope>
    <source>
        <strain evidence="6 7">KACC 19171</strain>
    </source>
</reference>
<dbReference type="EMBL" id="CP060790">
    <property type="protein sequence ID" value="QNP57840.1"/>
    <property type="molecule type" value="Genomic_DNA"/>
</dbReference>
<keyword evidence="4" id="KW-0067">ATP-binding</keyword>
<dbReference type="Gene3D" id="1.25.40.10">
    <property type="entry name" value="Tetratricopeptide repeat domain"/>
    <property type="match status" value="1"/>
</dbReference>
<dbReference type="Proteomes" id="UP000516057">
    <property type="component" value="Chromosome"/>
</dbReference>
<dbReference type="PANTHER" id="PTHR43289">
    <property type="entry name" value="MITOGEN-ACTIVATED PROTEIN KINASE KINASE KINASE 20-RELATED"/>
    <property type="match status" value="1"/>
</dbReference>
<evidence type="ECO:0000256" key="2">
    <source>
        <dbReference type="ARBA" id="ARBA00022741"/>
    </source>
</evidence>
<dbReference type="PROSITE" id="PS50011">
    <property type="entry name" value="PROTEIN_KINASE_DOM"/>
    <property type="match status" value="1"/>
</dbReference>
<sequence>MLQPLGPWTYQPQDRLGGGGLAQTYRCTRPGDAQAYAIKVLKNPLHLNTLMREVGALIALDGHPAIPALYDHGRDANGDLCLVATLMPGTRLDHWVRRHGPLPLEGTLSVVAQVLDVLRHAHSRGLLHKDIKHSNLLIEQGQIALLDWGASERLDEPASETLRAKPMFVAPECHRGQHSAATDFYALGWLMVFLSTGQEPFHCAQLKDRPYWGVAHVLEKRLLPPLPAPLQRLAGHWLHRDPALRRVDYDLASLLGTPPAHPLDGDGWDFTALADHADMLAFGAQQRIPNYQCDQAQKLEDAQDTGAALALLEDAAAQGHLRAIRMLGAWLIDAPGQRDRALALLRQAASARSVPGSYLLAKALLRAGEPCTPGSPVHGLLTHAARHGHASALERLARYLPPLSAQLAREWAAESGQSRALRALGRATP</sequence>
<dbReference type="RefSeq" id="WP_187734840.1">
    <property type="nucleotide sequence ID" value="NZ_CP060790.1"/>
</dbReference>
<dbReference type="PROSITE" id="PS00108">
    <property type="entry name" value="PROTEIN_KINASE_ST"/>
    <property type="match status" value="1"/>
</dbReference>
<protein>
    <submittedName>
        <fullName evidence="6">Protein kinase</fullName>
    </submittedName>
</protein>
<dbReference type="AlphaFoldDB" id="A0A7H0HBC4"/>
<keyword evidence="3 6" id="KW-0418">Kinase</keyword>
<dbReference type="Pfam" id="PF00069">
    <property type="entry name" value="Pkinase"/>
    <property type="match status" value="1"/>
</dbReference>
<feature type="domain" description="Protein kinase" evidence="5">
    <location>
        <begin position="10"/>
        <end position="264"/>
    </location>
</feature>
<dbReference type="SMART" id="SM00220">
    <property type="entry name" value="S_TKc"/>
    <property type="match status" value="1"/>
</dbReference>
<evidence type="ECO:0000313" key="6">
    <source>
        <dbReference type="EMBL" id="QNP57840.1"/>
    </source>
</evidence>
<dbReference type="InterPro" id="IPR000719">
    <property type="entry name" value="Prot_kinase_dom"/>
</dbReference>
<dbReference type="Gene3D" id="1.10.510.10">
    <property type="entry name" value="Transferase(Phosphotransferase) domain 1"/>
    <property type="match status" value="1"/>
</dbReference>
<evidence type="ECO:0000256" key="1">
    <source>
        <dbReference type="ARBA" id="ARBA00022679"/>
    </source>
</evidence>
<keyword evidence="7" id="KW-1185">Reference proteome</keyword>
<dbReference type="SUPFAM" id="SSF81901">
    <property type="entry name" value="HCP-like"/>
    <property type="match status" value="1"/>
</dbReference>
<dbReference type="InterPro" id="IPR011009">
    <property type="entry name" value="Kinase-like_dom_sf"/>
</dbReference>
<keyword evidence="1" id="KW-0808">Transferase</keyword>
<evidence type="ECO:0000313" key="7">
    <source>
        <dbReference type="Proteomes" id="UP000516057"/>
    </source>
</evidence>
<evidence type="ECO:0000256" key="3">
    <source>
        <dbReference type="ARBA" id="ARBA00022777"/>
    </source>
</evidence>
<dbReference type="InterPro" id="IPR011990">
    <property type="entry name" value="TPR-like_helical_dom_sf"/>
</dbReference>
<name>A0A7H0HBC4_9BURK</name>
<dbReference type="GO" id="GO:0005524">
    <property type="term" value="F:ATP binding"/>
    <property type="evidence" value="ECO:0007669"/>
    <property type="project" value="UniProtKB-KW"/>
</dbReference>
<dbReference type="KEGG" id="amon:H9L24_11925"/>
<dbReference type="SUPFAM" id="SSF56112">
    <property type="entry name" value="Protein kinase-like (PK-like)"/>
    <property type="match status" value="1"/>
</dbReference>
<proteinExistence type="predicted"/>
<organism evidence="6 7">
    <name type="scientific">Paenacidovorax monticola</name>
    <dbReference type="NCBI Taxonomy" id="1926868"/>
    <lineage>
        <taxon>Bacteria</taxon>
        <taxon>Pseudomonadati</taxon>
        <taxon>Pseudomonadota</taxon>
        <taxon>Betaproteobacteria</taxon>
        <taxon>Burkholderiales</taxon>
        <taxon>Comamonadaceae</taxon>
        <taxon>Paenacidovorax</taxon>
    </lineage>
</organism>